<dbReference type="InterPro" id="IPR029058">
    <property type="entry name" value="AB_hydrolase_fold"/>
</dbReference>
<dbReference type="AlphaFoldDB" id="A0A3S4TAP4"/>
<keyword evidence="3 8" id="KW-0378">Hydrolase</keyword>
<dbReference type="Gene3D" id="3.40.50.1820">
    <property type="entry name" value="alpha/beta hydrolase"/>
    <property type="match status" value="1"/>
</dbReference>
<evidence type="ECO:0000259" key="7">
    <source>
        <dbReference type="Pfam" id="PF08386"/>
    </source>
</evidence>
<evidence type="ECO:0000313" key="8">
    <source>
        <dbReference type="EMBL" id="VEG29202.1"/>
    </source>
</evidence>
<keyword evidence="8" id="KW-0031">Aminopeptidase</keyword>
<evidence type="ECO:0000256" key="4">
    <source>
        <dbReference type="SAM" id="MobiDB-lite"/>
    </source>
</evidence>
<dbReference type="OrthoDB" id="3252468at2"/>
<dbReference type="Pfam" id="PF08386">
    <property type="entry name" value="Abhydrolase_4"/>
    <property type="match status" value="1"/>
</dbReference>
<dbReference type="PANTHER" id="PTHR43248:SF29">
    <property type="entry name" value="TRIPEPTIDYL AMINOPEPTIDASE"/>
    <property type="match status" value="1"/>
</dbReference>
<feature type="region of interest" description="Disordered" evidence="4">
    <location>
        <begin position="29"/>
        <end position="109"/>
    </location>
</feature>
<accession>A0A3S4TAP4</accession>
<keyword evidence="8" id="KW-0645">Protease</keyword>
<sequence length="626" mass="64546">MRSPHLTTRTRRAAYALAALAVSTALTACEPGLDPQGAGPNPTSGPTAASAAPTQPQGTSTPDSVTSTAPSPAASADPVPATSQPAATSAPSATPSSEPSPQPTAPAVPAGLETFYNQEISWEACADGAANAQCATVSVPLDYDDPTGTTISIALRRQAASDGEAENGALFLNPGGPGESGTAFVSAIAPGYTPEMLASYDLIGFDPRGTGDSTHLTCWAPEESAPSGTEDTGSTGAGDVEVAPGDEDGAAKDTDLSEATAVVENNRAAGSALAAACRQYSEVPDLIDHMSTVETARDLDVLRAVVGEDDLDYLGYSYGTELGATYAALFPDNVGRTVLDSAVDISMTRDQAREEQMATREGRVREYLEYCLGQEGCPLTGSVDEATAQLVSFIASVASEPLAMTVDGQAAQMDSMTLHNNISNLALAREEYWPALTRALSAAMTQRDATELARVAALAPGTGQQDTTPDSEAVRVANAAYSAVTCTDDPVEGDAAAWAQDLLADLQAYPFTTWFIGSSSLEEAYCQGMGLTARPLTTELSPTDPVVVIGVTGDPQTPYAWSQTLDSQFGTSHLLTVTGFQHGATGINSCATVKVSEFLVTGQLPAEEEVCPIDPLPEAIAEALAQ</sequence>
<dbReference type="Pfam" id="PF00561">
    <property type="entry name" value="Abhydrolase_1"/>
    <property type="match status" value="1"/>
</dbReference>
<dbReference type="EMBL" id="LR134350">
    <property type="protein sequence ID" value="VEG29202.1"/>
    <property type="molecule type" value="Genomic_DNA"/>
</dbReference>
<feature type="domain" description="Peptidase S33 tripeptidyl aminopeptidase-like C-terminal" evidence="7">
    <location>
        <begin position="526"/>
        <end position="611"/>
    </location>
</feature>
<feature type="region of interest" description="Disordered" evidence="4">
    <location>
        <begin position="220"/>
        <end position="252"/>
    </location>
</feature>
<feature type="domain" description="AB hydrolase-1" evidence="6">
    <location>
        <begin position="169"/>
        <end position="384"/>
    </location>
</feature>
<dbReference type="KEGG" id="ahw:NCTC11636_01929"/>
<dbReference type="PANTHER" id="PTHR43248">
    <property type="entry name" value="2-SUCCINYL-6-HYDROXY-2,4-CYCLOHEXADIENE-1-CARBOXYLATE SYNTHASE"/>
    <property type="match status" value="1"/>
</dbReference>
<evidence type="ECO:0000256" key="5">
    <source>
        <dbReference type="SAM" id="SignalP"/>
    </source>
</evidence>
<evidence type="ECO:0000256" key="1">
    <source>
        <dbReference type="ARBA" id="ARBA00010088"/>
    </source>
</evidence>
<proteinExistence type="inferred from homology"/>
<reference evidence="8 9" key="1">
    <citation type="submission" date="2018-12" db="EMBL/GenBank/DDBJ databases">
        <authorList>
            <consortium name="Pathogen Informatics"/>
        </authorList>
    </citation>
    <scope>NUCLEOTIDE SEQUENCE [LARGE SCALE GENOMIC DNA]</scope>
    <source>
        <strain evidence="8 9">NCTC11636</strain>
    </source>
</reference>
<dbReference type="InterPro" id="IPR013595">
    <property type="entry name" value="Pept_S33_TAP-like_C"/>
</dbReference>
<dbReference type="RefSeq" id="WP_126382921.1">
    <property type="nucleotide sequence ID" value="NZ_LR134350.1"/>
</dbReference>
<name>A0A3S4TAP4_9ACTO</name>
<keyword evidence="9" id="KW-1185">Reference proteome</keyword>
<organism evidence="8 9">
    <name type="scientific">Actinomyces howellii</name>
    <dbReference type="NCBI Taxonomy" id="52771"/>
    <lineage>
        <taxon>Bacteria</taxon>
        <taxon>Bacillati</taxon>
        <taxon>Actinomycetota</taxon>
        <taxon>Actinomycetes</taxon>
        <taxon>Actinomycetales</taxon>
        <taxon>Actinomycetaceae</taxon>
        <taxon>Actinomyces</taxon>
    </lineage>
</organism>
<dbReference type="PROSITE" id="PS51257">
    <property type="entry name" value="PROKAR_LIPOPROTEIN"/>
    <property type="match status" value="1"/>
</dbReference>
<dbReference type="Proteomes" id="UP000266895">
    <property type="component" value="Chromosome"/>
</dbReference>
<dbReference type="InterPro" id="IPR051601">
    <property type="entry name" value="Serine_prot/Carboxylest_S33"/>
</dbReference>
<dbReference type="SUPFAM" id="SSF53474">
    <property type="entry name" value="alpha/beta-Hydrolases"/>
    <property type="match status" value="1"/>
</dbReference>
<gene>
    <name evidence="8" type="primary">tap_3</name>
    <name evidence="8" type="ORF">NCTC11636_01929</name>
</gene>
<dbReference type="EC" id="3.4.14.-" evidence="8"/>
<evidence type="ECO:0000259" key="6">
    <source>
        <dbReference type="Pfam" id="PF00561"/>
    </source>
</evidence>
<evidence type="ECO:0000256" key="3">
    <source>
        <dbReference type="ARBA" id="ARBA00022801"/>
    </source>
</evidence>
<comment type="similarity">
    <text evidence="1">Belongs to the peptidase S33 family.</text>
</comment>
<evidence type="ECO:0000256" key="2">
    <source>
        <dbReference type="ARBA" id="ARBA00022729"/>
    </source>
</evidence>
<dbReference type="GO" id="GO:0004177">
    <property type="term" value="F:aminopeptidase activity"/>
    <property type="evidence" value="ECO:0007669"/>
    <property type="project" value="UniProtKB-KW"/>
</dbReference>
<keyword evidence="2 5" id="KW-0732">Signal</keyword>
<protein>
    <submittedName>
        <fullName evidence="8">Tripeptidyl aminopeptidase</fullName>
        <ecNumber evidence="8">3.4.14.-</ecNumber>
    </submittedName>
</protein>
<dbReference type="InterPro" id="IPR000073">
    <property type="entry name" value="AB_hydrolase_1"/>
</dbReference>
<feature type="compositionally biased region" description="Low complexity" evidence="4">
    <location>
        <begin position="42"/>
        <end position="97"/>
    </location>
</feature>
<feature type="chain" id="PRO_5018723391" evidence="5">
    <location>
        <begin position="29"/>
        <end position="626"/>
    </location>
</feature>
<feature type="signal peptide" evidence="5">
    <location>
        <begin position="1"/>
        <end position="28"/>
    </location>
</feature>
<evidence type="ECO:0000313" key="9">
    <source>
        <dbReference type="Proteomes" id="UP000266895"/>
    </source>
</evidence>